<sequence>MDKNVDRLTLLSLNVETTTTETAYKMNQVYHTLHDYIFGALDRTSRSSRAHRVLIVGGGLVGIMTAFFLYQEGYQVTVVESKSFGAAASGRNGGGVLALGRELEEVPFVRVSMDLWEQLSEVGIDTRFIRSGHAMVAMNDVEVEKLGKAHELYRIAGLETMFLEPDQVIKLLPDIHPQNRGALFSPIDGQSYPFTTIASMIEWLTQRGVKFISHCEVKDFTVRGGMITAAQTEHGGLTADTFILCTGPWTQFAGKLLQLHLPIIPRRSQIMVTEILEQRRMDPFVSGNGLYLRQTHTGNILYGGGGPWEVTSFDVTNTAKAIKLLSTRFVELFPEYHTKHLIRSFAGTVEITPDHFPLFGAITEYTNLYVSGGYNGHGYGMSAVMGKLLSRMIAAEHADKEIPLRIRELIGHFSPSRFASGQTTDSKHGVNRYG</sequence>
<name>A0ABX7FHZ1_BRECH</name>
<dbReference type="Proteomes" id="UP000596248">
    <property type="component" value="Chromosome"/>
</dbReference>
<accession>A0ABX7FHZ1</accession>
<feature type="transmembrane region" description="Helical" evidence="1">
    <location>
        <begin position="53"/>
        <end position="70"/>
    </location>
</feature>
<keyword evidence="4" id="KW-1185">Reference proteome</keyword>
<evidence type="ECO:0000313" key="4">
    <source>
        <dbReference type="Proteomes" id="UP000596248"/>
    </source>
</evidence>
<keyword evidence="1" id="KW-0812">Transmembrane</keyword>
<dbReference type="InterPro" id="IPR006076">
    <property type="entry name" value="FAD-dep_OxRdtase"/>
</dbReference>
<dbReference type="EMBL" id="CP069127">
    <property type="protein sequence ID" value="QRG65210.1"/>
    <property type="molecule type" value="Genomic_DNA"/>
</dbReference>
<reference evidence="3 4" key="1">
    <citation type="submission" date="2021-01" db="EMBL/GenBank/DDBJ databases">
        <title>Identification of strong promoters based on the transcriptome of Brevibacillus choshinensis.</title>
        <authorList>
            <person name="Yao D."/>
            <person name="Zhang K."/>
            <person name="Wu J."/>
        </authorList>
    </citation>
    <scope>NUCLEOTIDE SEQUENCE [LARGE SCALE GENOMIC DNA]</scope>
    <source>
        <strain evidence="3 4">HPD31-SP3</strain>
    </source>
</reference>
<evidence type="ECO:0000313" key="3">
    <source>
        <dbReference type="EMBL" id="QRG65210.1"/>
    </source>
</evidence>
<evidence type="ECO:0000256" key="1">
    <source>
        <dbReference type="SAM" id="Phobius"/>
    </source>
</evidence>
<gene>
    <name evidence="3" type="ORF">JNE38_16320</name>
</gene>
<dbReference type="Gene3D" id="3.30.9.10">
    <property type="entry name" value="D-Amino Acid Oxidase, subunit A, domain 2"/>
    <property type="match status" value="1"/>
</dbReference>
<dbReference type="SUPFAM" id="SSF54373">
    <property type="entry name" value="FAD-linked reductases, C-terminal domain"/>
    <property type="match status" value="1"/>
</dbReference>
<dbReference type="Pfam" id="PF01266">
    <property type="entry name" value="DAO"/>
    <property type="match status" value="1"/>
</dbReference>
<keyword evidence="1" id="KW-0472">Membrane</keyword>
<evidence type="ECO:0000259" key="2">
    <source>
        <dbReference type="Pfam" id="PF01266"/>
    </source>
</evidence>
<dbReference type="SUPFAM" id="SSF51905">
    <property type="entry name" value="FAD/NAD(P)-binding domain"/>
    <property type="match status" value="1"/>
</dbReference>
<keyword evidence="1" id="KW-1133">Transmembrane helix</keyword>
<feature type="domain" description="FAD dependent oxidoreductase" evidence="2">
    <location>
        <begin position="52"/>
        <end position="391"/>
    </location>
</feature>
<dbReference type="RefSeq" id="WP_203254728.1">
    <property type="nucleotide sequence ID" value="NZ_CP069127.1"/>
</dbReference>
<proteinExistence type="predicted"/>
<organism evidence="3 4">
    <name type="scientific">Brevibacillus choshinensis</name>
    <dbReference type="NCBI Taxonomy" id="54911"/>
    <lineage>
        <taxon>Bacteria</taxon>
        <taxon>Bacillati</taxon>
        <taxon>Bacillota</taxon>
        <taxon>Bacilli</taxon>
        <taxon>Bacillales</taxon>
        <taxon>Paenibacillaceae</taxon>
        <taxon>Brevibacillus</taxon>
    </lineage>
</organism>
<protein>
    <submittedName>
        <fullName evidence="3">FAD-dependent oxidoreductase</fullName>
    </submittedName>
</protein>
<dbReference type="Gene3D" id="3.50.50.60">
    <property type="entry name" value="FAD/NAD(P)-binding domain"/>
    <property type="match status" value="1"/>
</dbReference>
<dbReference type="InterPro" id="IPR036188">
    <property type="entry name" value="FAD/NAD-bd_sf"/>
</dbReference>
<dbReference type="PANTHER" id="PTHR13847">
    <property type="entry name" value="SARCOSINE DEHYDROGENASE-RELATED"/>
    <property type="match status" value="1"/>
</dbReference>